<dbReference type="Proteomes" id="UP000255316">
    <property type="component" value="Unassembled WGS sequence"/>
</dbReference>
<dbReference type="STRING" id="28085.Lcin_0417"/>
<gene>
    <name evidence="1" type="ORF">Lcin_0417</name>
    <name evidence="2" type="ORF">NCTC12438_03252</name>
</gene>
<protein>
    <recommendedName>
        <fullName evidence="5">DNA-binding protein</fullName>
    </recommendedName>
</protein>
<proteinExistence type="predicted"/>
<dbReference type="OrthoDB" id="696873at2"/>
<sequence>MNNDLTTSPHSRQNILNNRYALDQAEVHLALGGIKYQGKTVFTKRQVLDLFEISDGTLERYLSANAEELKNNGYLLLRGKNLKDFKEVASGTLTNEGTKTTVLGIFTFRAVLNLSMLLTESEKAQIIRSRILDIVIDVMAERAGGHTQFINQRDQDYLPAAYQEFSYREEFTYALRDYLAMGNHKYAVYTNKVYQAIFHENAAEYKKILKLAEKDNLRETFYAEVLRAIASFENGLAAEMKEYFEKHQRKLVPHELDNLIERAVKNPYLKPMIDDARTKMASRDLCFRDALHDKLETYIQSVPEADFDRFLGETSKSLEQRLSDPETLAVFKRLKDR</sequence>
<name>A0A378INA3_9GAMM</name>
<dbReference type="Proteomes" id="UP000054854">
    <property type="component" value="Unassembled WGS sequence"/>
</dbReference>
<dbReference type="EMBL" id="LNXX01000005">
    <property type="protein sequence ID" value="KTC93379.1"/>
    <property type="molecule type" value="Genomic_DNA"/>
</dbReference>
<accession>A0A378INA3</accession>
<organism evidence="2 4">
    <name type="scientific">Legionella cincinnatiensis</name>
    <dbReference type="NCBI Taxonomy" id="28085"/>
    <lineage>
        <taxon>Bacteria</taxon>
        <taxon>Pseudomonadati</taxon>
        <taxon>Pseudomonadota</taxon>
        <taxon>Gammaproteobacteria</taxon>
        <taxon>Legionellales</taxon>
        <taxon>Legionellaceae</taxon>
        <taxon>Legionella</taxon>
    </lineage>
</organism>
<evidence type="ECO:0000313" key="3">
    <source>
        <dbReference type="Proteomes" id="UP000054854"/>
    </source>
</evidence>
<evidence type="ECO:0008006" key="5">
    <source>
        <dbReference type="Google" id="ProtNLM"/>
    </source>
</evidence>
<reference evidence="1 3" key="1">
    <citation type="submission" date="2015-11" db="EMBL/GenBank/DDBJ databases">
        <title>Genomic analysis of 38 Legionella species identifies large and diverse effector repertoires.</title>
        <authorList>
            <person name="Burstein D."/>
            <person name="Amaro F."/>
            <person name="Zusman T."/>
            <person name="Lifshitz Z."/>
            <person name="Cohen O."/>
            <person name="Gilbert J.A."/>
            <person name="Pupko T."/>
            <person name="Shuman H.A."/>
            <person name="Segal G."/>
        </authorList>
    </citation>
    <scope>NUCLEOTIDE SEQUENCE [LARGE SCALE GENOMIC DNA]</scope>
    <source>
        <strain evidence="1 3">CDC#72-OH-14</strain>
    </source>
</reference>
<evidence type="ECO:0000313" key="4">
    <source>
        <dbReference type="Proteomes" id="UP000255316"/>
    </source>
</evidence>
<dbReference type="EMBL" id="UGNX01000001">
    <property type="protein sequence ID" value="STX36619.1"/>
    <property type="molecule type" value="Genomic_DNA"/>
</dbReference>
<evidence type="ECO:0000313" key="2">
    <source>
        <dbReference type="EMBL" id="STX36619.1"/>
    </source>
</evidence>
<reference evidence="2 4" key="2">
    <citation type="submission" date="2018-06" db="EMBL/GenBank/DDBJ databases">
        <authorList>
            <consortium name="Pathogen Informatics"/>
            <person name="Doyle S."/>
        </authorList>
    </citation>
    <scope>NUCLEOTIDE SEQUENCE [LARGE SCALE GENOMIC DNA]</scope>
    <source>
        <strain evidence="2 4">NCTC12438</strain>
    </source>
</reference>
<evidence type="ECO:0000313" key="1">
    <source>
        <dbReference type="EMBL" id="KTC93379.1"/>
    </source>
</evidence>
<keyword evidence="3" id="KW-1185">Reference proteome</keyword>
<dbReference type="AlphaFoldDB" id="A0A378INA3"/>
<dbReference type="RefSeq" id="WP_058463653.1">
    <property type="nucleotide sequence ID" value="NZ_CAAAHQ010000047.1"/>
</dbReference>